<evidence type="ECO:0000256" key="8">
    <source>
        <dbReference type="ARBA" id="ARBA00022723"/>
    </source>
</evidence>
<evidence type="ECO:0000256" key="2">
    <source>
        <dbReference type="ARBA" id="ARBA00001946"/>
    </source>
</evidence>
<comment type="caution">
    <text evidence="15">The sequence shown here is derived from an EMBL/GenBank/DDBJ whole genome shotgun (WGS) entry which is preliminary data.</text>
</comment>
<evidence type="ECO:0000256" key="1">
    <source>
        <dbReference type="ARBA" id="ARBA00000012"/>
    </source>
</evidence>
<dbReference type="Gene3D" id="3.20.20.20">
    <property type="entry name" value="Dihydropteroate synthase-like"/>
    <property type="match status" value="1"/>
</dbReference>
<feature type="domain" description="Pterin-binding" evidence="14">
    <location>
        <begin position="22"/>
        <end position="268"/>
    </location>
</feature>
<dbReference type="InterPro" id="IPR011005">
    <property type="entry name" value="Dihydropteroate_synth-like_sf"/>
</dbReference>
<dbReference type="EMBL" id="BORC01000015">
    <property type="protein sequence ID" value="GIN64461.1"/>
    <property type="molecule type" value="Genomic_DNA"/>
</dbReference>
<dbReference type="GO" id="GO:0046656">
    <property type="term" value="P:folic acid biosynthetic process"/>
    <property type="evidence" value="ECO:0007669"/>
    <property type="project" value="UniProtKB-KW"/>
</dbReference>
<gene>
    <name evidence="15" type="primary">sul</name>
    <name evidence="15" type="ORF">J27TS8_44540</name>
</gene>
<comment type="catalytic activity">
    <reaction evidence="1">
        <text>(7,8-dihydropterin-6-yl)methyl diphosphate + 4-aminobenzoate = 7,8-dihydropteroate + diphosphate</text>
        <dbReference type="Rhea" id="RHEA:19949"/>
        <dbReference type="ChEBI" id="CHEBI:17836"/>
        <dbReference type="ChEBI" id="CHEBI:17839"/>
        <dbReference type="ChEBI" id="CHEBI:33019"/>
        <dbReference type="ChEBI" id="CHEBI:72950"/>
        <dbReference type="EC" id="2.5.1.15"/>
    </reaction>
</comment>
<evidence type="ECO:0000256" key="4">
    <source>
        <dbReference type="ARBA" id="ARBA00009503"/>
    </source>
</evidence>
<evidence type="ECO:0000256" key="12">
    <source>
        <dbReference type="ARBA" id="ARBA00053449"/>
    </source>
</evidence>
<evidence type="ECO:0000313" key="16">
    <source>
        <dbReference type="Proteomes" id="UP000682111"/>
    </source>
</evidence>
<dbReference type="FunFam" id="3.20.20.20:FF:000006">
    <property type="entry name" value="Dihydropteroate synthase"/>
    <property type="match status" value="1"/>
</dbReference>
<dbReference type="GO" id="GO:0046872">
    <property type="term" value="F:metal ion binding"/>
    <property type="evidence" value="ECO:0007669"/>
    <property type="project" value="UniProtKB-KW"/>
</dbReference>
<evidence type="ECO:0000256" key="3">
    <source>
        <dbReference type="ARBA" id="ARBA00004763"/>
    </source>
</evidence>
<accession>A0A920BWG2</accession>
<dbReference type="PROSITE" id="PS50972">
    <property type="entry name" value="PTERIN_BINDING"/>
    <property type="match status" value="1"/>
</dbReference>
<dbReference type="GO" id="GO:0004156">
    <property type="term" value="F:dihydropteroate synthase activity"/>
    <property type="evidence" value="ECO:0007669"/>
    <property type="project" value="UniProtKB-EC"/>
</dbReference>
<sequence>MSTNQKKMIECGPYTLDYSNKTLIMGILNVTPDSFSDGGKFTHIERAVQHAKQMVADGADIIDIGGESTRPGYEQISVAEELSRVVPIIKAVSEAVNVPISIDTYKSEVAEGALEAGAHIINDIWGAKADNNMASLAARYNVPIILMHNRENRDYQHFYRDVVNDLFESIQIVKSAGIADEKIILDPGIGFAKDLQENLQMMRELDKLVSVGYPVLLGTSKKSLIGQALNLPVDERTEGTGATVCFGIQKGCQMVRVHDVKEMSRMARMMDVLLGKGEVNG</sequence>
<dbReference type="InterPro" id="IPR000489">
    <property type="entry name" value="Pterin-binding_dom"/>
</dbReference>
<reference evidence="15" key="1">
    <citation type="submission" date="2021-03" db="EMBL/GenBank/DDBJ databases">
        <title>Antimicrobial resistance genes in bacteria isolated from Japanese honey, and their potential for conferring macrolide and lincosamide resistance in the American foulbrood pathogen Paenibacillus larvae.</title>
        <authorList>
            <person name="Okamoto M."/>
            <person name="Kumagai M."/>
            <person name="Kanamori H."/>
            <person name="Takamatsu D."/>
        </authorList>
    </citation>
    <scope>NUCLEOTIDE SEQUENCE</scope>
    <source>
        <strain evidence="15">J27TS8</strain>
    </source>
</reference>
<protein>
    <recommendedName>
        <fullName evidence="6 13">Dihydropteroate synthase</fullName>
        <shortName evidence="13">DHPS</shortName>
        <ecNumber evidence="5 13">2.5.1.15</ecNumber>
    </recommendedName>
    <alternativeName>
        <fullName evidence="11 13">Dihydropteroate pyrophosphorylase</fullName>
    </alternativeName>
</protein>
<keyword evidence="10 13" id="KW-0289">Folate biosynthesis</keyword>
<comment type="function">
    <text evidence="12 13">Catalyzes the condensation of para-aminobenzoate (pABA) with 6-hydroxymethyl-7,8-dihydropterin diphosphate (DHPt-PP) to form 7,8-dihydropteroate (H2Pte), the immediate precursor of folate derivatives.</text>
</comment>
<dbReference type="PANTHER" id="PTHR20941:SF1">
    <property type="entry name" value="FOLIC ACID SYNTHESIS PROTEIN FOL1"/>
    <property type="match status" value="1"/>
</dbReference>
<organism evidence="15 16">
    <name type="scientific">Robertmurraya siralis</name>
    <dbReference type="NCBI Taxonomy" id="77777"/>
    <lineage>
        <taxon>Bacteria</taxon>
        <taxon>Bacillati</taxon>
        <taxon>Bacillota</taxon>
        <taxon>Bacilli</taxon>
        <taxon>Bacillales</taxon>
        <taxon>Bacillaceae</taxon>
        <taxon>Robertmurraya</taxon>
    </lineage>
</organism>
<keyword evidence="7 13" id="KW-0808">Transferase</keyword>
<dbReference type="PROSITE" id="PS00793">
    <property type="entry name" value="DHPS_2"/>
    <property type="match status" value="1"/>
</dbReference>
<name>A0A920BWG2_9BACI</name>
<evidence type="ECO:0000256" key="5">
    <source>
        <dbReference type="ARBA" id="ARBA00012458"/>
    </source>
</evidence>
<evidence type="ECO:0000256" key="6">
    <source>
        <dbReference type="ARBA" id="ARBA00016919"/>
    </source>
</evidence>
<dbReference type="GO" id="GO:0005829">
    <property type="term" value="C:cytosol"/>
    <property type="evidence" value="ECO:0007669"/>
    <property type="project" value="TreeGrafter"/>
</dbReference>
<dbReference type="NCBIfam" id="TIGR01496">
    <property type="entry name" value="DHPS"/>
    <property type="match status" value="1"/>
</dbReference>
<dbReference type="EC" id="2.5.1.15" evidence="5 13"/>
<keyword evidence="8 13" id="KW-0479">Metal-binding</keyword>
<evidence type="ECO:0000256" key="10">
    <source>
        <dbReference type="ARBA" id="ARBA00022909"/>
    </source>
</evidence>
<evidence type="ECO:0000256" key="13">
    <source>
        <dbReference type="RuleBase" id="RU361205"/>
    </source>
</evidence>
<dbReference type="Proteomes" id="UP000682111">
    <property type="component" value="Unassembled WGS sequence"/>
</dbReference>
<proteinExistence type="inferred from homology"/>
<comment type="cofactor">
    <cofactor evidence="2 13">
        <name>Mg(2+)</name>
        <dbReference type="ChEBI" id="CHEBI:18420"/>
    </cofactor>
</comment>
<dbReference type="AlphaFoldDB" id="A0A920BWG2"/>
<dbReference type="RefSeq" id="WP_212934500.1">
    <property type="nucleotide sequence ID" value="NZ_BORC01000015.1"/>
</dbReference>
<dbReference type="CDD" id="cd00739">
    <property type="entry name" value="DHPS"/>
    <property type="match status" value="1"/>
</dbReference>
<evidence type="ECO:0000256" key="9">
    <source>
        <dbReference type="ARBA" id="ARBA00022842"/>
    </source>
</evidence>
<comment type="similarity">
    <text evidence="4 13">Belongs to the DHPS family.</text>
</comment>
<dbReference type="GO" id="GO:0046654">
    <property type="term" value="P:tetrahydrofolate biosynthetic process"/>
    <property type="evidence" value="ECO:0007669"/>
    <property type="project" value="TreeGrafter"/>
</dbReference>
<evidence type="ECO:0000256" key="7">
    <source>
        <dbReference type="ARBA" id="ARBA00022679"/>
    </source>
</evidence>
<comment type="pathway">
    <text evidence="3 13">Cofactor biosynthesis; tetrahydrofolate biosynthesis; 7,8-dihydrofolate from 2-amino-4-hydroxy-6-hydroxymethyl-7,8-dihydropteridine diphosphate and 4-aminobenzoate: step 1/2.</text>
</comment>
<dbReference type="InterPro" id="IPR045031">
    <property type="entry name" value="DHP_synth-like"/>
</dbReference>
<evidence type="ECO:0000259" key="14">
    <source>
        <dbReference type="PROSITE" id="PS50972"/>
    </source>
</evidence>
<evidence type="ECO:0000313" key="15">
    <source>
        <dbReference type="EMBL" id="GIN64461.1"/>
    </source>
</evidence>
<dbReference type="SUPFAM" id="SSF51717">
    <property type="entry name" value="Dihydropteroate synthetase-like"/>
    <property type="match status" value="1"/>
</dbReference>
<dbReference type="PROSITE" id="PS00792">
    <property type="entry name" value="DHPS_1"/>
    <property type="match status" value="1"/>
</dbReference>
<keyword evidence="16" id="KW-1185">Reference proteome</keyword>
<dbReference type="InterPro" id="IPR006390">
    <property type="entry name" value="DHP_synth_dom"/>
</dbReference>
<keyword evidence="9 13" id="KW-0460">Magnesium</keyword>
<evidence type="ECO:0000256" key="11">
    <source>
        <dbReference type="ARBA" id="ARBA00030193"/>
    </source>
</evidence>
<dbReference type="Pfam" id="PF00809">
    <property type="entry name" value="Pterin_bind"/>
    <property type="match status" value="1"/>
</dbReference>
<dbReference type="PANTHER" id="PTHR20941">
    <property type="entry name" value="FOLATE SYNTHESIS PROTEINS"/>
    <property type="match status" value="1"/>
</dbReference>